<dbReference type="Pfam" id="PF04510">
    <property type="entry name" value="DUF577"/>
    <property type="match status" value="2"/>
</dbReference>
<feature type="domain" description="DUF577" evidence="1">
    <location>
        <begin position="367"/>
        <end position="543"/>
    </location>
</feature>
<dbReference type="PANTHER" id="PTHR31861:SF21">
    <property type="entry name" value="DUF577 DOMAIN-CONTAINING PROTEIN-RELATED"/>
    <property type="match status" value="1"/>
</dbReference>
<dbReference type="Proteomes" id="UP000836841">
    <property type="component" value="Chromosome 4"/>
</dbReference>
<dbReference type="InterPro" id="IPR007598">
    <property type="entry name" value="DUF577"/>
</dbReference>
<dbReference type="InterPro" id="IPR016024">
    <property type="entry name" value="ARM-type_fold"/>
</dbReference>
<keyword evidence="3" id="KW-1185">Reference proteome</keyword>
<dbReference type="PANTHER" id="PTHR31861">
    <property type="entry name" value="OS10G0507500 PROTEIN"/>
    <property type="match status" value="1"/>
</dbReference>
<dbReference type="EMBL" id="OU466860">
    <property type="protein sequence ID" value="CAH2059559.1"/>
    <property type="molecule type" value="Genomic_DNA"/>
</dbReference>
<feature type="domain" description="DUF577" evidence="1">
    <location>
        <begin position="101"/>
        <end position="272"/>
    </location>
</feature>
<evidence type="ECO:0000259" key="1">
    <source>
        <dbReference type="Pfam" id="PF04510"/>
    </source>
</evidence>
<gene>
    <name evidence="2" type="ORF">TAV2_LOCUS13103</name>
</gene>
<organism evidence="2 3">
    <name type="scientific">Thlaspi arvense</name>
    <name type="common">Field penny-cress</name>
    <dbReference type="NCBI Taxonomy" id="13288"/>
    <lineage>
        <taxon>Eukaryota</taxon>
        <taxon>Viridiplantae</taxon>
        <taxon>Streptophyta</taxon>
        <taxon>Embryophyta</taxon>
        <taxon>Tracheophyta</taxon>
        <taxon>Spermatophyta</taxon>
        <taxon>Magnoliopsida</taxon>
        <taxon>eudicotyledons</taxon>
        <taxon>Gunneridae</taxon>
        <taxon>Pentapetalae</taxon>
        <taxon>rosids</taxon>
        <taxon>malvids</taxon>
        <taxon>Brassicales</taxon>
        <taxon>Brassicaceae</taxon>
        <taxon>Thlaspideae</taxon>
        <taxon>Thlaspi</taxon>
    </lineage>
</organism>
<reference evidence="2 3" key="1">
    <citation type="submission" date="2022-03" db="EMBL/GenBank/DDBJ databases">
        <authorList>
            <person name="Nunn A."/>
            <person name="Chopra R."/>
            <person name="Nunn A."/>
            <person name="Contreras Garrido A."/>
        </authorList>
    </citation>
    <scope>NUCLEOTIDE SEQUENCE [LARGE SCALE GENOMIC DNA]</scope>
</reference>
<protein>
    <recommendedName>
        <fullName evidence="1">DUF577 domain-containing protein</fullName>
    </recommendedName>
</protein>
<dbReference type="SUPFAM" id="SSF48371">
    <property type="entry name" value="ARM repeat"/>
    <property type="match status" value="1"/>
</dbReference>
<name>A0AAU9S888_THLAR</name>
<evidence type="ECO:0000313" key="2">
    <source>
        <dbReference type="EMBL" id="CAH2059559.1"/>
    </source>
</evidence>
<evidence type="ECO:0000313" key="3">
    <source>
        <dbReference type="Proteomes" id="UP000836841"/>
    </source>
</evidence>
<accession>A0AAU9S888</accession>
<sequence length="587" mass="68133">MTESGNLMLKAREIVATQSYEELASLVDKLFINPKETDEYKAARALYNFCVNTFQNAFTRMLLMVYRDSSDDVFRLRSIFLLSETLSELREQGTELSSVALQEIKPIVVSCLTMQKHERSHEAQIVAMIVSFVAYNVMTSNNGRWDELSECILSLADTEPLKAFRVFLGLPPIKNREFLDRFNQRVLVEAEKVLLLLDPEEEGWRLGLETIVKIGIQVLNSENIYDSIQSVFTVLVDSVTELEKKGMKQILQNRFEGLKKFLSRDNNLCSYNEDQRRYVSELAAELRKRSFKFCDCFVQTQEIPSNRVVRFGCEGYEYLKTLSSVQILEMVLSSRLQVLEEDLAVRQVNLLLSDHTKEKAKIDVEVIRELQPLLISCLEKQEIPVNTFKILGQVVQHVANEIFNVQEDTWVGLRDYITSHCRETEFIRGCYIFRCLTMPLDEEEFVIPVMEILLPEIRRMLNPPRKRLVDNFCWVLAFTGAFCAIVHMVEIESHDESVQEIEEKMVESVSHLVERRMEIGLVMRAFKDVEIVIKEELKWYTTNEFTFVKRLLEKLLAIEGMTLRSRQLLEGINEMVETKMARAPLFG</sequence>
<dbReference type="AlphaFoldDB" id="A0AAU9S888"/>
<proteinExistence type="predicted"/>